<dbReference type="Proteomes" id="UP001152300">
    <property type="component" value="Unassembled WGS sequence"/>
</dbReference>
<comment type="caution">
    <text evidence="1">The sequence shown here is derived from an EMBL/GenBank/DDBJ whole genome shotgun (WGS) entry which is preliminary data.</text>
</comment>
<keyword evidence="2" id="KW-1185">Reference proteome</keyword>
<dbReference type="AlphaFoldDB" id="A0A9X0DC65"/>
<organism evidence="1 2">
    <name type="scientific">Sclerotinia nivalis</name>
    <dbReference type="NCBI Taxonomy" id="352851"/>
    <lineage>
        <taxon>Eukaryota</taxon>
        <taxon>Fungi</taxon>
        <taxon>Dikarya</taxon>
        <taxon>Ascomycota</taxon>
        <taxon>Pezizomycotina</taxon>
        <taxon>Leotiomycetes</taxon>
        <taxon>Helotiales</taxon>
        <taxon>Sclerotiniaceae</taxon>
        <taxon>Sclerotinia</taxon>
    </lineage>
</organism>
<reference evidence="1" key="1">
    <citation type="submission" date="2022-11" db="EMBL/GenBank/DDBJ databases">
        <title>Genome Resource of Sclerotinia nivalis Strain SnTB1, a Plant Pathogen Isolated from American Ginseng.</title>
        <authorList>
            <person name="Fan S."/>
        </authorList>
    </citation>
    <scope>NUCLEOTIDE SEQUENCE</scope>
    <source>
        <strain evidence="1">SnTB1</strain>
    </source>
</reference>
<name>A0A9X0DC65_9HELO</name>
<accession>A0A9X0DC65</accession>
<sequence length="100" mass="11540">METSESDHVFSDPPVDGSIPKDVNAWFVRSTETKLWVFLHDYFTFLSSKFLPFSLSLSQQYSKHYAVAIIFPHTIYYPNSHLLHISEFSPGSLLKNDPFP</sequence>
<dbReference type="EMBL" id="JAPEIS010000018">
    <property type="protein sequence ID" value="KAJ8058006.1"/>
    <property type="molecule type" value="Genomic_DNA"/>
</dbReference>
<proteinExistence type="predicted"/>
<gene>
    <name evidence="1" type="ORF">OCU04_013179</name>
</gene>
<evidence type="ECO:0000313" key="2">
    <source>
        <dbReference type="Proteomes" id="UP001152300"/>
    </source>
</evidence>
<protein>
    <submittedName>
        <fullName evidence="1">Uncharacterized protein</fullName>
    </submittedName>
</protein>
<evidence type="ECO:0000313" key="1">
    <source>
        <dbReference type="EMBL" id="KAJ8058006.1"/>
    </source>
</evidence>